<gene>
    <name evidence="8" type="ORF">SAMN05660197_1187</name>
</gene>
<evidence type="ECO:0000256" key="3">
    <source>
        <dbReference type="ARBA" id="ARBA00022692"/>
    </source>
</evidence>
<feature type="transmembrane region" description="Helical" evidence="6">
    <location>
        <begin position="114"/>
        <end position="142"/>
    </location>
</feature>
<dbReference type="AlphaFoldDB" id="A0A1W1WTK2"/>
<evidence type="ECO:0000313" key="8">
    <source>
        <dbReference type="EMBL" id="SMC09380.1"/>
    </source>
</evidence>
<sequence>MQKLSIGVGLGLLSFALSSYAMDMVQAKLIGAVVFLVYLWSSEALPLGVTSLLPLILFPLLGIIDLKATAPNYSKDIIFLFIGGFLLAIAMQKTRLHEITAAKLLSFFPKSAKGIIYALAITSATLSAFLSNTTVTIMLMPIAMFMTSNIRLRVRYLIATAYGASIGGIFTPIGTPPNLILLGFLDDINIAAPTFLEWMFLTAPIVFTMIVVVPWLLSLGLQDEPLACKSSEIQTLTYEQHLLAKILGLLVFLLLLNALIKPLFPSFALNEKLLLLGFGLLLFLPNIQILQWEDTKDMPYEIVFLFGAGFAIAKAFIATGLASTLAGYFTNFASLPLFVLLFLVALFVSFATEITSNTALTSISLPVFYEFAHRNNLPVEIILFTATIAASYAFMLPIATPPNAIIMSSRVIKIKEMAKIGFFINLIGVFIVSATAILFWRYFIG</sequence>
<feature type="transmembrane region" description="Helical" evidence="6">
    <location>
        <begin position="242"/>
        <end position="260"/>
    </location>
</feature>
<organism evidence="8 9">
    <name type="scientific">Nitratiruptor tergarcus DSM 16512</name>
    <dbReference type="NCBI Taxonomy" id="1069081"/>
    <lineage>
        <taxon>Bacteria</taxon>
        <taxon>Pseudomonadati</taxon>
        <taxon>Campylobacterota</taxon>
        <taxon>Epsilonproteobacteria</taxon>
        <taxon>Nautiliales</taxon>
        <taxon>Nitratiruptoraceae</taxon>
        <taxon>Nitratiruptor</taxon>
    </lineage>
</organism>
<dbReference type="EMBL" id="FWWZ01000001">
    <property type="protein sequence ID" value="SMC09380.1"/>
    <property type="molecule type" value="Genomic_DNA"/>
</dbReference>
<reference evidence="9" key="1">
    <citation type="submission" date="2017-04" db="EMBL/GenBank/DDBJ databases">
        <authorList>
            <person name="Varghese N."/>
            <person name="Submissions S."/>
        </authorList>
    </citation>
    <scope>NUCLEOTIDE SEQUENCE [LARGE SCALE GENOMIC DNA]</scope>
    <source>
        <strain evidence="9">DSM 16512</strain>
    </source>
</reference>
<proteinExistence type="predicted"/>
<evidence type="ECO:0000256" key="5">
    <source>
        <dbReference type="ARBA" id="ARBA00023136"/>
    </source>
</evidence>
<dbReference type="PANTHER" id="PTHR10283">
    <property type="entry name" value="SOLUTE CARRIER FAMILY 13 MEMBER"/>
    <property type="match status" value="1"/>
</dbReference>
<dbReference type="RefSeq" id="WP_084275612.1">
    <property type="nucleotide sequence ID" value="NZ_AP026671.1"/>
</dbReference>
<evidence type="ECO:0000256" key="6">
    <source>
        <dbReference type="SAM" id="Phobius"/>
    </source>
</evidence>
<feature type="transmembrane region" description="Helical" evidence="6">
    <location>
        <begin position="154"/>
        <end position="175"/>
    </location>
</feature>
<feature type="transmembrane region" description="Helical" evidence="6">
    <location>
        <begin position="272"/>
        <end position="290"/>
    </location>
</feature>
<feature type="transmembrane region" description="Helical" evidence="6">
    <location>
        <begin position="195"/>
        <end position="221"/>
    </location>
</feature>
<feature type="transmembrane region" description="Helical" evidence="6">
    <location>
        <begin position="381"/>
        <end position="400"/>
    </location>
</feature>
<dbReference type="OrthoDB" id="9766267at2"/>
<protein>
    <submittedName>
        <fullName evidence="8">Solute carrier family 13 (Sodium-dependent dicarboxylate transporter), member 2/3/5</fullName>
    </submittedName>
</protein>
<feature type="transmembrane region" description="Helical" evidence="6">
    <location>
        <begin position="335"/>
        <end position="360"/>
    </location>
</feature>
<keyword evidence="3 6" id="KW-0812">Transmembrane</keyword>
<keyword evidence="9" id="KW-1185">Reference proteome</keyword>
<dbReference type="PANTHER" id="PTHR10283:SF82">
    <property type="entry name" value="SOLUTE CARRIER FAMILY 13 MEMBER 2"/>
    <property type="match status" value="1"/>
</dbReference>
<evidence type="ECO:0000313" key="9">
    <source>
        <dbReference type="Proteomes" id="UP000192602"/>
    </source>
</evidence>
<evidence type="ECO:0000256" key="1">
    <source>
        <dbReference type="ARBA" id="ARBA00004141"/>
    </source>
</evidence>
<evidence type="ECO:0000256" key="4">
    <source>
        <dbReference type="ARBA" id="ARBA00022989"/>
    </source>
</evidence>
<dbReference type="GO" id="GO:0022857">
    <property type="term" value="F:transmembrane transporter activity"/>
    <property type="evidence" value="ECO:0007669"/>
    <property type="project" value="TreeGrafter"/>
</dbReference>
<dbReference type="InterPro" id="IPR004680">
    <property type="entry name" value="Cit_transptr-like_dom"/>
</dbReference>
<keyword evidence="2" id="KW-0813">Transport</keyword>
<dbReference type="GO" id="GO:0005886">
    <property type="term" value="C:plasma membrane"/>
    <property type="evidence" value="ECO:0007669"/>
    <property type="project" value="TreeGrafter"/>
</dbReference>
<feature type="transmembrane region" description="Helical" evidence="6">
    <location>
        <begin position="302"/>
        <end position="329"/>
    </location>
</feature>
<dbReference type="Pfam" id="PF03600">
    <property type="entry name" value="CitMHS"/>
    <property type="match status" value="1"/>
</dbReference>
<dbReference type="STRING" id="1069081.SAMN05660197_1187"/>
<dbReference type="Proteomes" id="UP000192602">
    <property type="component" value="Unassembled WGS sequence"/>
</dbReference>
<name>A0A1W1WTK2_9BACT</name>
<accession>A0A1W1WTK2</accession>
<feature type="domain" description="Citrate transporter-like" evidence="7">
    <location>
        <begin position="38"/>
        <end position="389"/>
    </location>
</feature>
<evidence type="ECO:0000259" key="7">
    <source>
        <dbReference type="Pfam" id="PF03600"/>
    </source>
</evidence>
<keyword evidence="4 6" id="KW-1133">Transmembrane helix</keyword>
<feature type="transmembrane region" description="Helical" evidence="6">
    <location>
        <begin position="45"/>
        <end position="64"/>
    </location>
</feature>
<feature type="transmembrane region" description="Helical" evidence="6">
    <location>
        <begin position="76"/>
        <end position="94"/>
    </location>
</feature>
<evidence type="ECO:0000256" key="2">
    <source>
        <dbReference type="ARBA" id="ARBA00022448"/>
    </source>
</evidence>
<keyword evidence="5 6" id="KW-0472">Membrane</keyword>
<feature type="transmembrane region" description="Helical" evidence="6">
    <location>
        <begin position="420"/>
        <end position="443"/>
    </location>
</feature>
<comment type="subcellular location">
    <subcellularLocation>
        <location evidence="1">Membrane</location>
        <topology evidence="1">Multi-pass membrane protein</topology>
    </subcellularLocation>
</comment>